<reference evidence="1 2" key="1">
    <citation type="journal article" date="2010" name="Virol. J.">
        <title>Complete genome sequence of a Megalocytivirus (family Iridoviridae) associated with turbot mortality in China.</title>
        <authorList>
            <person name="Shi C.Y."/>
            <person name="Jia K.T."/>
            <person name="Yang B."/>
            <person name="Huang J."/>
        </authorList>
    </citation>
    <scope>NUCLEOTIDE SEQUENCE [LARGE SCALE GENOMIC DNA]</scope>
</reference>
<dbReference type="EMBL" id="GQ273492">
    <property type="protein sequence ID" value="ADE34447.1"/>
    <property type="molecule type" value="Genomic_DNA"/>
</dbReference>
<organism evidence="1 2">
    <name type="scientific">Turbot reddish body iridovirus</name>
    <dbReference type="NCBI Taxonomy" id="273651"/>
    <lineage>
        <taxon>Viruses</taxon>
        <taxon>Varidnaviria</taxon>
        <taxon>Bamfordvirae</taxon>
        <taxon>Nucleocytoviricota</taxon>
        <taxon>Megaviricetes</taxon>
        <taxon>Pimascovirales</taxon>
        <taxon>Pimascovirales incertae sedis</taxon>
        <taxon>Iridoviridae</taxon>
        <taxon>Alphairidovirinae</taxon>
        <taxon>Megalocytivirus</taxon>
        <taxon>Megalocytivirus pagrus1</taxon>
        <taxon>Infectious spleen and kidney necrosis virus</taxon>
    </lineage>
</organism>
<protein>
    <submittedName>
        <fullName evidence="1">ORF103R</fullName>
    </submittedName>
</protein>
<evidence type="ECO:0000313" key="2">
    <source>
        <dbReference type="Proteomes" id="UP000160942"/>
    </source>
</evidence>
<sequence length="50" mass="5455">MLGNFKCSRMILLLMSDTLNSARHRSLYSSETPAATMTLSSTVANDSLMS</sequence>
<name>E2CU48_ISKNV</name>
<proteinExistence type="predicted"/>
<accession>E2CU48</accession>
<dbReference type="Proteomes" id="UP000160942">
    <property type="component" value="Segment"/>
</dbReference>
<evidence type="ECO:0000313" key="1">
    <source>
        <dbReference type="EMBL" id="ADE34447.1"/>
    </source>
</evidence>